<gene>
    <name evidence="2" type="ORF">FVW20_00325</name>
</gene>
<dbReference type="InterPro" id="IPR001387">
    <property type="entry name" value="Cro/C1-type_HTH"/>
</dbReference>
<dbReference type="InterPro" id="IPR010744">
    <property type="entry name" value="Phage_CI_N"/>
</dbReference>
<dbReference type="SUPFAM" id="SSF47413">
    <property type="entry name" value="lambda repressor-like DNA-binding domains"/>
    <property type="match status" value="1"/>
</dbReference>
<dbReference type="PROSITE" id="PS50943">
    <property type="entry name" value="HTH_CROC1"/>
    <property type="match status" value="1"/>
</dbReference>
<dbReference type="CDD" id="cd00093">
    <property type="entry name" value="HTH_XRE"/>
    <property type="match status" value="1"/>
</dbReference>
<dbReference type="Pfam" id="PF07022">
    <property type="entry name" value="Phage_CI_repr"/>
    <property type="match status" value="1"/>
</dbReference>
<evidence type="ECO:0000259" key="1">
    <source>
        <dbReference type="PROSITE" id="PS50943"/>
    </source>
</evidence>
<proteinExistence type="predicted"/>
<name>A0ABS0IZX4_9BACT</name>
<reference evidence="2 3" key="1">
    <citation type="submission" date="2019-08" db="EMBL/GenBank/DDBJ databases">
        <authorList>
            <person name="Luo N."/>
        </authorList>
    </citation>
    <scope>NUCLEOTIDE SEQUENCE [LARGE SCALE GENOMIC DNA]</scope>
    <source>
        <strain evidence="2 3">NCIMB 9442</strain>
    </source>
</reference>
<sequence>MQGTDITTQQALARVLGVNRSAITQAKNRDAIPQKWILRLSRVYALSPDWLEYGRGTPRPAPLVQAFAAAAHGAESAPSQAVIGHARPVGVAPGRAATLRPSMPAPHHADLPPAVHMVPKVR</sequence>
<organism evidence="2 3">
    <name type="scientific">Nitratidesulfovibrio oxamicus</name>
    <dbReference type="NCBI Taxonomy" id="32016"/>
    <lineage>
        <taxon>Bacteria</taxon>
        <taxon>Pseudomonadati</taxon>
        <taxon>Thermodesulfobacteriota</taxon>
        <taxon>Desulfovibrionia</taxon>
        <taxon>Desulfovibrionales</taxon>
        <taxon>Desulfovibrionaceae</taxon>
        <taxon>Nitratidesulfovibrio</taxon>
    </lineage>
</organism>
<evidence type="ECO:0000313" key="2">
    <source>
        <dbReference type="EMBL" id="MBG3875510.1"/>
    </source>
</evidence>
<dbReference type="Proteomes" id="UP001194469">
    <property type="component" value="Unassembled WGS sequence"/>
</dbReference>
<dbReference type="Gene3D" id="1.10.260.40">
    <property type="entry name" value="lambda repressor-like DNA-binding domains"/>
    <property type="match status" value="1"/>
</dbReference>
<accession>A0ABS0IZX4</accession>
<feature type="domain" description="HTH cro/C1-type" evidence="1">
    <location>
        <begin position="8"/>
        <end position="51"/>
    </location>
</feature>
<evidence type="ECO:0000313" key="3">
    <source>
        <dbReference type="Proteomes" id="UP001194469"/>
    </source>
</evidence>
<dbReference type="EMBL" id="VRYY01000007">
    <property type="protein sequence ID" value="MBG3875510.1"/>
    <property type="molecule type" value="Genomic_DNA"/>
</dbReference>
<feature type="non-terminal residue" evidence="2">
    <location>
        <position position="122"/>
    </location>
</feature>
<comment type="caution">
    <text evidence="2">The sequence shown here is derived from an EMBL/GenBank/DDBJ whole genome shotgun (WGS) entry which is preliminary data.</text>
</comment>
<dbReference type="InterPro" id="IPR010982">
    <property type="entry name" value="Lambda_DNA-bd_dom_sf"/>
</dbReference>
<protein>
    <submittedName>
        <fullName evidence="2">Bacteriophage CI repressor</fullName>
    </submittedName>
</protein>
<keyword evidence="3" id="KW-1185">Reference proteome</keyword>